<proteinExistence type="predicted"/>
<keyword evidence="2" id="KW-1185">Reference proteome</keyword>
<evidence type="ECO:0000313" key="1">
    <source>
        <dbReference type="EMBL" id="NDL64118.1"/>
    </source>
</evidence>
<accession>A0A845SNK4</accession>
<dbReference type="RefSeq" id="WP_162366830.1">
    <property type="nucleotide sequence ID" value="NZ_WUBS01000010.1"/>
</dbReference>
<gene>
    <name evidence="1" type="ORF">GRH90_15340</name>
</gene>
<protein>
    <submittedName>
        <fullName evidence="1">Uncharacterized protein</fullName>
    </submittedName>
</protein>
<comment type="caution">
    <text evidence="1">The sequence shown here is derived from an EMBL/GenBank/DDBJ whole genome shotgun (WGS) entry which is preliminary data.</text>
</comment>
<dbReference type="EMBL" id="WUBS01000010">
    <property type="protein sequence ID" value="NDL64118.1"/>
    <property type="molecule type" value="Genomic_DNA"/>
</dbReference>
<dbReference type="AlphaFoldDB" id="A0A845SNK4"/>
<dbReference type="Proteomes" id="UP000461443">
    <property type="component" value="Unassembled WGS sequence"/>
</dbReference>
<reference evidence="1 2" key="2">
    <citation type="submission" date="2020-02" db="EMBL/GenBank/DDBJ databases">
        <title>The new genus of Enterobacteriales.</title>
        <authorList>
            <person name="Kim I.S."/>
        </authorList>
    </citation>
    <scope>NUCLEOTIDE SEQUENCE [LARGE SCALE GENOMIC DNA]</scope>
    <source>
        <strain evidence="1 2">SAP-6</strain>
    </source>
</reference>
<sequence>MVTLTVKKTLYVGTDENDYLKYEIVSDGTDQGIIATAYREVALGEVKLWQRLENVDLSHLGWQKKTGFQAQASNEPRVPKDVHTATEACERHWQLWHASAH</sequence>
<name>A0A845SNK4_9GAMM</name>
<evidence type="ECO:0000313" key="2">
    <source>
        <dbReference type="Proteomes" id="UP000461443"/>
    </source>
</evidence>
<reference evidence="1 2" key="1">
    <citation type="submission" date="2019-12" db="EMBL/GenBank/DDBJ databases">
        <authorList>
            <person name="Lee S.D."/>
        </authorList>
    </citation>
    <scope>NUCLEOTIDE SEQUENCE [LARGE SCALE GENOMIC DNA]</scope>
    <source>
        <strain evidence="1 2">SAP-6</strain>
    </source>
</reference>
<organism evidence="1 2">
    <name type="scientific">Acerihabitans arboris</name>
    <dbReference type="NCBI Taxonomy" id="2691583"/>
    <lineage>
        <taxon>Bacteria</taxon>
        <taxon>Pseudomonadati</taxon>
        <taxon>Pseudomonadota</taxon>
        <taxon>Gammaproteobacteria</taxon>
        <taxon>Enterobacterales</taxon>
        <taxon>Pectobacteriaceae</taxon>
        <taxon>Acerihabitans</taxon>
    </lineage>
</organism>